<protein>
    <recommendedName>
        <fullName evidence="3">DhaL domain-containing protein</fullName>
    </recommendedName>
</protein>
<dbReference type="PROSITE" id="PS51480">
    <property type="entry name" value="DHAL"/>
    <property type="match status" value="1"/>
</dbReference>
<proteinExistence type="predicted"/>
<dbReference type="PANTHER" id="PTHR28629">
    <property type="entry name" value="TRIOKINASE/FMN CYCLASE"/>
    <property type="match status" value="1"/>
</dbReference>
<sequence length="195" mass="19430">MSAFTDSVEKVAAALENNSKKFEELDSVAGDGDLGITAGNIAKGLRAGAAAATGDLKADLMLIGREIAKFAPSTFGTLFATGFIRASAAVTDGDALKNTQLAVTAAYEGIASRGKAALGERTLLDALHPASVALNGATDLQSGLNAAATGARAGVTATAAMAPKHGRAGWIGERAQGNEDAGATVVAVVFEALAQ</sequence>
<name>A0A094SH76_9ZZZZ</name>
<dbReference type="SMART" id="SM01120">
    <property type="entry name" value="Dak2"/>
    <property type="match status" value="1"/>
</dbReference>
<feature type="domain" description="DhaL" evidence="3">
    <location>
        <begin position="2"/>
        <end position="195"/>
    </location>
</feature>
<dbReference type="AlphaFoldDB" id="A0A094SH76"/>
<evidence type="ECO:0000256" key="2">
    <source>
        <dbReference type="ARBA" id="ARBA00022777"/>
    </source>
</evidence>
<comment type="caution">
    <text evidence="4">The sequence shown here is derived from an EMBL/GenBank/DDBJ whole genome shotgun (WGS) entry which is preliminary data.</text>
</comment>
<dbReference type="InterPro" id="IPR004007">
    <property type="entry name" value="DhaL_dom"/>
</dbReference>
<keyword evidence="2" id="KW-0418">Kinase</keyword>
<keyword evidence="1" id="KW-0808">Transferase</keyword>
<evidence type="ECO:0000259" key="3">
    <source>
        <dbReference type="PROSITE" id="PS51480"/>
    </source>
</evidence>
<dbReference type="GO" id="GO:0005829">
    <property type="term" value="C:cytosol"/>
    <property type="evidence" value="ECO:0007669"/>
    <property type="project" value="TreeGrafter"/>
</dbReference>
<gene>
    <name evidence="4" type="ORF">GM51_9885</name>
</gene>
<evidence type="ECO:0000313" key="4">
    <source>
        <dbReference type="EMBL" id="KGA17708.1"/>
    </source>
</evidence>
<dbReference type="InterPro" id="IPR050861">
    <property type="entry name" value="Dihydroxyacetone_Kinase"/>
</dbReference>
<organism evidence="4">
    <name type="scientific">freshwater metagenome</name>
    <dbReference type="NCBI Taxonomy" id="449393"/>
    <lineage>
        <taxon>unclassified sequences</taxon>
        <taxon>metagenomes</taxon>
        <taxon>ecological metagenomes</taxon>
    </lineage>
</organism>
<dbReference type="EMBL" id="JNSL01000056">
    <property type="protein sequence ID" value="KGA17708.1"/>
    <property type="molecule type" value="Genomic_DNA"/>
</dbReference>
<dbReference type="InterPro" id="IPR036117">
    <property type="entry name" value="DhaL_dom_sf"/>
</dbReference>
<accession>A0A094SH76</accession>
<dbReference type="GO" id="GO:0004371">
    <property type="term" value="F:glycerone kinase activity"/>
    <property type="evidence" value="ECO:0007669"/>
    <property type="project" value="InterPro"/>
</dbReference>
<reference evidence="4" key="1">
    <citation type="submission" date="2014-06" db="EMBL/GenBank/DDBJ databases">
        <title>Key roles for freshwater Actinobacteria revealed by deep metagenomic sequencing.</title>
        <authorList>
            <person name="Ghai R."/>
            <person name="Mizuno C.M."/>
            <person name="Picazo A."/>
            <person name="Camacho A."/>
            <person name="Rodriguez-Valera F."/>
        </authorList>
    </citation>
    <scope>NUCLEOTIDE SEQUENCE</scope>
</reference>
<dbReference type="Gene3D" id="1.25.40.340">
    <property type="match status" value="1"/>
</dbReference>
<dbReference type="SUPFAM" id="SSF101473">
    <property type="entry name" value="DhaL-like"/>
    <property type="match status" value="1"/>
</dbReference>
<dbReference type="GO" id="GO:0019563">
    <property type="term" value="P:glycerol catabolic process"/>
    <property type="evidence" value="ECO:0007669"/>
    <property type="project" value="TreeGrafter"/>
</dbReference>
<dbReference type="PANTHER" id="PTHR28629:SF4">
    <property type="entry name" value="TRIOKINASE_FMN CYCLASE"/>
    <property type="match status" value="1"/>
</dbReference>
<dbReference type="Pfam" id="PF02734">
    <property type="entry name" value="Dak2"/>
    <property type="match status" value="1"/>
</dbReference>
<evidence type="ECO:0000256" key="1">
    <source>
        <dbReference type="ARBA" id="ARBA00022679"/>
    </source>
</evidence>